<evidence type="ECO:0000313" key="2">
    <source>
        <dbReference type="Proteomes" id="UP000187406"/>
    </source>
</evidence>
<keyword evidence="2" id="KW-1185">Reference proteome</keyword>
<reference evidence="2" key="1">
    <citation type="submission" date="2016-04" db="EMBL/GenBank/DDBJ databases">
        <title>Cephalotus genome sequencing.</title>
        <authorList>
            <person name="Fukushima K."/>
            <person name="Hasebe M."/>
            <person name="Fang X."/>
        </authorList>
    </citation>
    <scope>NUCLEOTIDE SEQUENCE [LARGE SCALE GENOMIC DNA]</scope>
    <source>
        <strain evidence="2">cv. St1</strain>
    </source>
</reference>
<dbReference type="OrthoDB" id="1736143at2759"/>
<proteinExistence type="predicted"/>
<gene>
    <name evidence="1" type="ORF">CFOL_v3_07265</name>
</gene>
<feature type="non-terminal residue" evidence="1">
    <location>
        <position position="1"/>
    </location>
</feature>
<evidence type="ECO:0000313" key="1">
    <source>
        <dbReference type="EMBL" id="GAV63747.1"/>
    </source>
</evidence>
<dbReference type="EMBL" id="BDDD01000318">
    <property type="protein sequence ID" value="GAV63747.1"/>
    <property type="molecule type" value="Genomic_DNA"/>
</dbReference>
<dbReference type="PANTHER" id="PTHR32108">
    <property type="entry name" value="DNA-DIRECTED RNA POLYMERASE SUBUNIT ALPHA"/>
    <property type="match status" value="1"/>
</dbReference>
<name>A0A1Q3B6U4_CEPFO</name>
<comment type="caution">
    <text evidence="1">The sequence shown here is derived from an EMBL/GenBank/DDBJ whole genome shotgun (WGS) entry which is preliminary data.</text>
</comment>
<dbReference type="PANTHER" id="PTHR32108:SF9">
    <property type="entry name" value="REVERSE TRANSCRIPTASE RNASE H-LIKE DOMAIN-CONTAINING PROTEIN"/>
    <property type="match status" value="1"/>
</dbReference>
<dbReference type="Proteomes" id="UP000187406">
    <property type="component" value="Unassembled WGS sequence"/>
</dbReference>
<dbReference type="InParanoid" id="A0A1Q3B6U4"/>
<dbReference type="AlphaFoldDB" id="A0A1Q3B6U4"/>
<sequence>SYSCLLGRPWIHSSGEIPSSLHQKSKLVISNHLVTISGEEELLVTKPSNTPYIEVVEEALECLFRSFEIDIAINMAKGSSILKPQLSNATKMAGKIMMKGEHQPRKGIGAKQ</sequence>
<protein>
    <submittedName>
        <fullName evidence="1">Uncharacterized protein</fullName>
    </submittedName>
</protein>
<organism evidence="1 2">
    <name type="scientific">Cephalotus follicularis</name>
    <name type="common">Albany pitcher plant</name>
    <dbReference type="NCBI Taxonomy" id="3775"/>
    <lineage>
        <taxon>Eukaryota</taxon>
        <taxon>Viridiplantae</taxon>
        <taxon>Streptophyta</taxon>
        <taxon>Embryophyta</taxon>
        <taxon>Tracheophyta</taxon>
        <taxon>Spermatophyta</taxon>
        <taxon>Magnoliopsida</taxon>
        <taxon>eudicotyledons</taxon>
        <taxon>Gunneridae</taxon>
        <taxon>Pentapetalae</taxon>
        <taxon>rosids</taxon>
        <taxon>fabids</taxon>
        <taxon>Oxalidales</taxon>
        <taxon>Cephalotaceae</taxon>
        <taxon>Cephalotus</taxon>
    </lineage>
</organism>
<accession>A0A1Q3B6U4</accession>